<name>A0A4Z1K7L0_9HELO</name>
<protein>
    <submittedName>
        <fullName evidence="1">Uncharacterized protein</fullName>
    </submittedName>
</protein>
<keyword evidence="2" id="KW-1185">Reference proteome</keyword>
<reference evidence="1 2" key="1">
    <citation type="submission" date="2017-12" db="EMBL/GenBank/DDBJ databases">
        <title>Comparative genomics of Botrytis spp.</title>
        <authorList>
            <person name="Valero-Jimenez C.A."/>
            <person name="Tapia P."/>
            <person name="Veloso J."/>
            <person name="Silva-Moreno E."/>
            <person name="Staats M."/>
            <person name="Valdes J.H."/>
            <person name="Van Kan J.A.L."/>
        </authorList>
    </citation>
    <scope>NUCLEOTIDE SEQUENCE [LARGE SCALE GENOMIC DNA]</scope>
    <source>
        <strain evidence="1 2">MUCL3349</strain>
    </source>
</reference>
<dbReference type="AlphaFoldDB" id="A0A4Z1K7L0"/>
<dbReference type="Proteomes" id="UP000297280">
    <property type="component" value="Unassembled WGS sequence"/>
</dbReference>
<comment type="caution">
    <text evidence="1">The sequence shown here is derived from an EMBL/GenBank/DDBJ whole genome shotgun (WGS) entry which is preliminary data.</text>
</comment>
<gene>
    <name evidence="1" type="ORF">BPOR_0927g00040</name>
</gene>
<organism evidence="1 2">
    <name type="scientific">Botrytis porri</name>
    <dbReference type="NCBI Taxonomy" id="87229"/>
    <lineage>
        <taxon>Eukaryota</taxon>
        <taxon>Fungi</taxon>
        <taxon>Dikarya</taxon>
        <taxon>Ascomycota</taxon>
        <taxon>Pezizomycotina</taxon>
        <taxon>Leotiomycetes</taxon>
        <taxon>Helotiales</taxon>
        <taxon>Sclerotiniaceae</taxon>
        <taxon>Botrytis</taxon>
    </lineage>
</organism>
<accession>A0A4Z1K7L0</accession>
<evidence type="ECO:0000313" key="2">
    <source>
        <dbReference type="Proteomes" id="UP000297280"/>
    </source>
</evidence>
<dbReference type="STRING" id="87229.A0A4Z1K7L0"/>
<sequence>MGFEIPKPRSSLLIDTDAWVTMLVFRFLEDSIPEENNLWCLVVETARCEVLVILTVILE</sequence>
<evidence type="ECO:0000313" key="1">
    <source>
        <dbReference type="EMBL" id="TGO82081.1"/>
    </source>
</evidence>
<dbReference type="EMBL" id="PQXO01000921">
    <property type="protein sequence ID" value="TGO82081.1"/>
    <property type="molecule type" value="Genomic_DNA"/>
</dbReference>
<proteinExistence type="predicted"/>